<name>A0A7I7XQ48_9MYCO</name>
<dbReference type="InterPro" id="IPR010982">
    <property type="entry name" value="Lambda_DNA-bd_dom_sf"/>
</dbReference>
<dbReference type="AlphaFoldDB" id="A0A7I7XQ48"/>
<keyword evidence="2" id="KW-1185">Reference proteome</keyword>
<dbReference type="EMBL" id="AP022611">
    <property type="protein sequence ID" value="BBZ31348.1"/>
    <property type="molecule type" value="Genomic_DNA"/>
</dbReference>
<dbReference type="Proteomes" id="UP000466517">
    <property type="component" value="Plasmid pJCM13574"/>
</dbReference>
<evidence type="ECO:0000313" key="1">
    <source>
        <dbReference type="EMBL" id="BBZ31348.1"/>
    </source>
</evidence>
<accession>A0A7I7XQ48</accession>
<proteinExistence type="predicted"/>
<protein>
    <submittedName>
        <fullName evidence="1">Uncharacterized protein</fullName>
    </submittedName>
</protein>
<geneLocation type="plasmid" evidence="2">
    <name>pjcm13574 dna</name>
</geneLocation>
<keyword evidence="1" id="KW-0614">Plasmid</keyword>
<organism evidence="1 2">
    <name type="scientific">Mycolicibacterium madagascariense</name>
    <dbReference type="NCBI Taxonomy" id="212765"/>
    <lineage>
        <taxon>Bacteria</taxon>
        <taxon>Bacillati</taxon>
        <taxon>Actinomycetota</taxon>
        <taxon>Actinomycetes</taxon>
        <taxon>Mycobacteriales</taxon>
        <taxon>Mycobacteriaceae</taxon>
        <taxon>Mycolicibacterium</taxon>
    </lineage>
</organism>
<dbReference type="SUPFAM" id="SSF47413">
    <property type="entry name" value="lambda repressor-like DNA-binding domains"/>
    <property type="match status" value="1"/>
</dbReference>
<gene>
    <name evidence="1" type="ORF">MMAD_56430</name>
</gene>
<evidence type="ECO:0000313" key="2">
    <source>
        <dbReference type="Proteomes" id="UP000466517"/>
    </source>
</evidence>
<reference evidence="1 2" key="1">
    <citation type="journal article" date="2019" name="Emerg. Microbes Infect.">
        <title>Comprehensive subspecies identification of 175 nontuberculous mycobacteria species based on 7547 genomic profiles.</title>
        <authorList>
            <person name="Matsumoto Y."/>
            <person name="Kinjo T."/>
            <person name="Motooka D."/>
            <person name="Nabeya D."/>
            <person name="Jung N."/>
            <person name="Uechi K."/>
            <person name="Horii T."/>
            <person name="Iida T."/>
            <person name="Fujita J."/>
            <person name="Nakamura S."/>
        </authorList>
    </citation>
    <scope>NUCLEOTIDE SEQUENCE [LARGE SCALE GENOMIC DNA]</scope>
    <source>
        <strain evidence="1 2">JCM 13574</strain>
        <plasmid evidence="2">pjcm13574 dna</plasmid>
    </source>
</reference>
<sequence length="158" mass="16502">MSDSGQQLAAAVDAARLDLGLSKMDLAKIARVGRSTITDLINRGKVPGREVTRGRIEAALGWTSGSFSDVLAGAEPTLRSGAEYPLTGTTKVLVEHLTQIAQEARAGSAVADTLSKRLQVIGDIAESAAQLAARTRSNSCTDHPPVAEIMARDEMSGS</sequence>
<dbReference type="KEGG" id="mmag:MMAD_56430"/>
<dbReference type="GO" id="GO:0003677">
    <property type="term" value="F:DNA binding"/>
    <property type="evidence" value="ECO:0007669"/>
    <property type="project" value="InterPro"/>
</dbReference>